<feature type="domain" description="CRIB" evidence="15">
    <location>
        <begin position="579"/>
        <end position="592"/>
    </location>
</feature>
<dbReference type="GO" id="GO:0005524">
    <property type="term" value="F:ATP binding"/>
    <property type="evidence" value="ECO:0007669"/>
    <property type="project" value="UniProtKB-UniRule"/>
</dbReference>
<comment type="catalytic activity">
    <reaction evidence="11">
        <text>L-seryl-[protein] + ATP = O-phospho-L-seryl-[protein] + ADP + H(+)</text>
        <dbReference type="Rhea" id="RHEA:17989"/>
        <dbReference type="Rhea" id="RHEA-COMP:9863"/>
        <dbReference type="Rhea" id="RHEA-COMP:11604"/>
        <dbReference type="ChEBI" id="CHEBI:15378"/>
        <dbReference type="ChEBI" id="CHEBI:29999"/>
        <dbReference type="ChEBI" id="CHEBI:30616"/>
        <dbReference type="ChEBI" id="CHEBI:83421"/>
        <dbReference type="ChEBI" id="CHEBI:456216"/>
        <dbReference type="EC" id="2.7.11.1"/>
    </reaction>
</comment>
<dbReference type="GO" id="GO:0005737">
    <property type="term" value="C:cytoplasm"/>
    <property type="evidence" value="ECO:0007669"/>
    <property type="project" value="UniProtKB-SubCell"/>
</dbReference>
<dbReference type="GeneID" id="66113551"/>
<dbReference type="Gene3D" id="3.90.810.10">
    <property type="entry name" value="CRIB domain"/>
    <property type="match status" value="1"/>
</dbReference>
<comment type="caution">
    <text evidence="16">The sequence shown here is derived from an EMBL/GenBank/DDBJ whole genome shotgun (WGS) entry which is preliminary data.</text>
</comment>
<feature type="compositionally biased region" description="Low complexity" evidence="13">
    <location>
        <begin position="957"/>
        <end position="977"/>
    </location>
</feature>
<dbReference type="PROSITE" id="PS00108">
    <property type="entry name" value="PROTEIN_KINASE_ST"/>
    <property type="match status" value="1"/>
</dbReference>
<dbReference type="RefSeq" id="XP_043051710.1">
    <property type="nucleotide sequence ID" value="XM_043191033.1"/>
</dbReference>
<feature type="region of interest" description="Disordered" evidence="13">
    <location>
        <begin position="526"/>
        <end position="546"/>
    </location>
</feature>
<dbReference type="EMBL" id="JAHMUF010000001">
    <property type="protein sequence ID" value="KAG7196165.1"/>
    <property type="molecule type" value="Genomic_DNA"/>
</dbReference>
<keyword evidence="9 12" id="KW-0067">ATP-binding</keyword>
<dbReference type="Proteomes" id="UP000790833">
    <property type="component" value="Unassembled WGS sequence"/>
</dbReference>
<dbReference type="CDD" id="cd01093">
    <property type="entry name" value="CRIB_PAK_like"/>
    <property type="match status" value="1"/>
</dbReference>
<dbReference type="SMART" id="SM00285">
    <property type="entry name" value="PBD"/>
    <property type="match status" value="1"/>
</dbReference>
<feature type="compositionally biased region" description="Low complexity" evidence="13">
    <location>
        <begin position="697"/>
        <end position="708"/>
    </location>
</feature>
<dbReference type="GO" id="GO:0033554">
    <property type="term" value="P:cellular response to stress"/>
    <property type="evidence" value="ECO:0007669"/>
    <property type="project" value="UniProtKB-ARBA"/>
</dbReference>
<dbReference type="GO" id="GO:0004674">
    <property type="term" value="F:protein serine/threonine kinase activity"/>
    <property type="evidence" value="ECO:0007669"/>
    <property type="project" value="UniProtKB-KW"/>
</dbReference>
<evidence type="ECO:0000256" key="11">
    <source>
        <dbReference type="ARBA" id="ARBA00048679"/>
    </source>
</evidence>
<evidence type="ECO:0000256" key="12">
    <source>
        <dbReference type="PROSITE-ProRule" id="PRU10141"/>
    </source>
</evidence>
<dbReference type="GO" id="GO:0030447">
    <property type="term" value="P:filamentous growth"/>
    <property type="evidence" value="ECO:0007669"/>
    <property type="project" value="UniProtKB-ARBA"/>
</dbReference>
<dbReference type="GO" id="GO:0000165">
    <property type="term" value="P:MAPK cascade"/>
    <property type="evidence" value="ECO:0007669"/>
    <property type="project" value="UniProtKB-ARBA"/>
</dbReference>
<organism evidence="16 17">
    <name type="scientific">Scheffersomyces spartinae</name>
    <dbReference type="NCBI Taxonomy" id="45513"/>
    <lineage>
        <taxon>Eukaryota</taxon>
        <taxon>Fungi</taxon>
        <taxon>Dikarya</taxon>
        <taxon>Ascomycota</taxon>
        <taxon>Saccharomycotina</taxon>
        <taxon>Pichiomycetes</taxon>
        <taxon>Debaryomycetaceae</taxon>
        <taxon>Scheffersomyces</taxon>
    </lineage>
</organism>
<dbReference type="CDD" id="cd06614">
    <property type="entry name" value="STKc_PAK"/>
    <property type="match status" value="1"/>
</dbReference>
<dbReference type="Gene3D" id="1.10.510.10">
    <property type="entry name" value="Transferase(Phosphotransferase) domain 1"/>
    <property type="match status" value="1"/>
</dbReference>
<dbReference type="PANTHER" id="PTHR45832:SF22">
    <property type="entry name" value="SERINE_THREONINE-PROTEIN KINASE SAMKA-RELATED"/>
    <property type="match status" value="1"/>
</dbReference>
<gene>
    <name evidence="16" type="primary">STE20</name>
    <name evidence="16" type="ORF">KQ657_000177</name>
</gene>
<dbReference type="InterPro" id="IPR011009">
    <property type="entry name" value="Kinase-like_dom_sf"/>
</dbReference>
<dbReference type="InterPro" id="IPR000095">
    <property type="entry name" value="CRIB_dom"/>
</dbReference>
<feature type="compositionally biased region" description="Low complexity" evidence="13">
    <location>
        <begin position="159"/>
        <end position="185"/>
    </location>
</feature>
<comment type="similarity">
    <text evidence="2">Belongs to the protein kinase superfamily. STE Ser/Thr protein kinase family. STE20 subfamily.</text>
</comment>
<accession>A0A9P7VDI9</accession>
<dbReference type="InterPro" id="IPR008271">
    <property type="entry name" value="Ser/Thr_kinase_AS"/>
</dbReference>
<protein>
    <recommendedName>
        <fullName evidence="3">non-specific serine/threonine protein kinase</fullName>
        <ecNumber evidence="3">2.7.11.1</ecNumber>
    </recommendedName>
</protein>
<dbReference type="OrthoDB" id="248923at2759"/>
<feature type="region of interest" description="Disordered" evidence="13">
    <location>
        <begin position="653"/>
        <end position="763"/>
    </location>
</feature>
<feature type="compositionally biased region" description="Polar residues" evidence="13">
    <location>
        <begin position="681"/>
        <end position="693"/>
    </location>
</feature>
<feature type="compositionally biased region" description="Polar residues" evidence="13">
    <location>
        <begin position="851"/>
        <end position="870"/>
    </location>
</feature>
<comment type="subcellular location">
    <subcellularLocation>
        <location evidence="1">Cytoplasm</location>
    </subcellularLocation>
</comment>
<dbReference type="Pfam" id="PF00069">
    <property type="entry name" value="Pkinase"/>
    <property type="match status" value="1"/>
</dbReference>
<dbReference type="EC" id="2.7.11.1" evidence="3"/>
<dbReference type="PANTHER" id="PTHR45832">
    <property type="entry name" value="SERINE/THREONINE-PROTEIN KINASE SAMKA-RELATED-RELATED"/>
    <property type="match status" value="1"/>
</dbReference>
<keyword evidence="4" id="KW-0963">Cytoplasm</keyword>
<evidence type="ECO:0000256" key="2">
    <source>
        <dbReference type="ARBA" id="ARBA00008874"/>
    </source>
</evidence>
<dbReference type="FunFam" id="1.10.510.10:FF:000011">
    <property type="entry name" value="Non-specific serine/threonine protein kinase"/>
    <property type="match status" value="1"/>
</dbReference>
<evidence type="ECO:0000313" key="16">
    <source>
        <dbReference type="EMBL" id="KAG7196165.1"/>
    </source>
</evidence>
<feature type="region of interest" description="Disordered" evidence="13">
    <location>
        <begin position="806"/>
        <end position="994"/>
    </location>
</feature>
<evidence type="ECO:0000256" key="10">
    <source>
        <dbReference type="ARBA" id="ARBA00047899"/>
    </source>
</evidence>
<evidence type="ECO:0000256" key="5">
    <source>
        <dbReference type="ARBA" id="ARBA00022527"/>
    </source>
</evidence>
<evidence type="ECO:0000313" key="17">
    <source>
        <dbReference type="Proteomes" id="UP000790833"/>
    </source>
</evidence>
<dbReference type="InterPro" id="IPR000719">
    <property type="entry name" value="Prot_kinase_dom"/>
</dbReference>
<feature type="binding site" evidence="12">
    <location>
        <position position="1062"/>
    </location>
    <ligand>
        <name>ATP</name>
        <dbReference type="ChEBI" id="CHEBI:30616"/>
    </ligand>
</feature>
<keyword evidence="8 16" id="KW-0418">Kinase</keyword>
<evidence type="ECO:0000256" key="6">
    <source>
        <dbReference type="ARBA" id="ARBA00022679"/>
    </source>
</evidence>
<feature type="compositionally biased region" description="Polar residues" evidence="13">
    <location>
        <begin position="729"/>
        <end position="759"/>
    </location>
</feature>
<dbReference type="InterPro" id="IPR051931">
    <property type="entry name" value="PAK3-like"/>
</dbReference>
<name>A0A9P7VDI9_9ASCO</name>
<feature type="region of interest" description="Disordered" evidence="13">
    <location>
        <begin position="414"/>
        <end position="487"/>
    </location>
</feature>
<keyword evidence="17" id="KW-1185">Reference proteome</keyword>
<reference evidence="16" key="1">
    <citation type="submission" date="2021-03" db="EMBL/GenBank/DDBJ databases">
        <authorList>
            <person name="Palmer J.M."/>
        </authorList>
    </citation>
    <scope>NUCLEOTIDE SEQUENCE</scope>
    <source>
        <strain evidence="16">ARV_011</strain>
    </source>
</reference>
<feature type="domain" description="Protein kinase" evidence="14">
    <location>
        <begin position="1032"/>
        <end position="1284"/>
    </location>
</feature>
<evidence type="ECO:0000256" key="13">
    <source>
        <dbReference type="SAM" id="MobiDB-lite"/>
    </source>
</evidence>
<dbReference type="Gene3D" id="3.30.200.20">
    <property type="entry name" value="Phosphorylase Kinase, domain 1"/>
    <property type="match status" value="1"/>
</dbReference>
<dbReference type="SUPFAM" id="SSF56112">
    <property type="entry name" value="Protein kinase-like (PK-like)"/>
    <property type="match status" value="1"/>
</dbReference>
<keyword evidence="6" id="KW-0808">Transferase</keyword>
<feature type="compositionally biased region" description="Low complexity" evidence="13">
    <location>
        <begin position="414"/>
        <end position="435"/>
    </location>
</feature>
<dbReference type="SMART" id="SM00220">
    <property type="entry name" value="S_TKc"/>
    <property type="match status" value="1"/>
</dbReference>
<keyword evidence="7 12" id="KW-0547">Nucleotide-binding</keyword>
<evidence type="ECO:0000259" key="14">
    <source>
        <dbReference type="PROSITE" id="PS50011"/>
    </source>
</evidence>
<dbReference type="InterPro" id="IPR017441">
    <property type="entry name" value="Protein_kinase_ATP_BS"/>
</dbReference>
<feature type="compositionally biased region" description="Basic and acidic residues" evidence="13">
    <location>
        <begin position="871"/>
        <end position="880"/>
    </location>
</feature>
<evidence type="ECO:0000256" key="7">
    <source>
        <dbReference type="ARBA" id="ARBA00022741"/>
    </source>
</evidence>
<dbReference type="InterPro" id="IPR033923">
    <property type="entry name" value="PAK_BD"/>
</dbReference>
<dbReference type="InterPro" id="IPR036936">
    <property type="entry name" value="CRIB_dom_sf"/>
</dbReference>
<feature type="compositionally biased region" description="Pro residues" evidence="13">
    <location>
        <begin position="883"/>
        <end position="914"/>
    </location>
</feature>
<dbReference type="PROSITE" id="PS50108">
    <property type="entry name" value="CRIB"/>
    <property type="match status" value="1"/>
</dbReference>
<feature type="compositionally biased region" description="Low complexity" evidence="13">
    <location>
        <begin position="658"/>
        <end position="673"/>
    </location>
</feature>
<feature type="compositionally biased region" description="Polar residues" evidence="13">
    <location>
        <begin position="530"/>
        <end position="539"/>
    </location>
</feature>
<dbReference type="Pfam" id="PF00786">
    <property type="entry name" value="PBD"/>
    <property type="match status" value="1"/>
</dbReference>
<evidence type="ECO:0000256" key="9">
    <source>
        <dbReference type="ARBA" id="ARBA00022840"/>
    </source>
</evidence>
<feature type="region of interest" description="Disordered" evidence="13">
    <location>
        <begin position="156"/>
        <end position="200"/>
    </location>
</feature>
<evidence type="ECO:0000256" key="4">
    <source>
        <dbReference type="ARBA" id="ARBA00022490"/>
    </source>
</evidence>
<dbReference type="PROSITE" id="PS00107">
    <property type="entry name" value="PROTEIN_KINASE_ATP"/>
    <property type="match status" value="1"/>
</dbReference>
<evidence type="ECO:0000259" key="15">
    <source>
        <dbReference type="PROSITE" id="PS50108"/>
    </source>
</evidence>
<evidence type="ECO:0000256" key="1">
    <source>
        <dbReference type="ARBA" id="ARBA00004496"/>
    </source>
</evidence>
<evidence type="ECO:0000256" key="3">
    <source>
        <dbReference type="ARBA" id="ARBA00012513"/>
    </source>
</evidence>
<dbReference type="PROSITE" id="PS50011">
    <property type="entry name" value="PROTEIN_KINASE_DOM"/>
    <property type="match status" value="1"/>
</dbReference>
<dbReference type="FunFam" id="3.30.200.20:FF:000385">
    <property type="entry name" value="Non-specific serine/threonine protein kinase"/>
    <property type="match status" value="1"/>
</dbReference>
<comment type="catalytic activity">
    <reaction evidence="10">
        <text>L-threonyl-[protein] + ATP = O-phospho-L-threonyl-[protein] + ADP + H(+)</text>
        <dbReference type="Rhea" id="RHEA:46608"/>
        <dbReference type="Rhea" id="RHEA-COMP:11060"/>
        <dbReference type="Rhea" id="RHEA-COMP:11605"/>
        <dbReference type="ChEBI" id="CHEBI:15378"/>
        <dbReference type="ChEBI" id="CHEBI:30013"/>
        <dbReference type="ChEBI" id="CHEBI:30616"/>
        <dbReference type="ChEBI" id="CHEBI:61977"/>
        <dbReference type="ChEBI" id="CHEBI:456216"/>
        <dbReference type="EC" id="2.7.11.1"/>
    </reaction>
</comment>
<feature type="compositionally biased region" description="Polar residues" evidence="13">
    <location>
        <begin position="823"/>
        <end position="844"/>
    </location>
</feature>
<evidence type="ECO:0000256" key="8">
    <source>
        <dbReference type="ARBA" id="ARBA00022777"/>
    </source>
</evidence>
<sequence>MSLRRLLFNSSDSLKGVLLTYTIMSQKLQETPILKPVNQGADLVLNPMAELEPETSPGTSFARMLTAVSNSVSKSINQLSHSLNSQENSPSLVPNNLEEETVHAFSSSPKLGLASPLGHSSSRVESLAQSLHEVELHNGVLPTFDSDLHTRNHLLSAQSTDTSPSNPATSNTTEETSNSPTSPSSFLKVVPPMPVNLDTTGERLDTMTSLDMLTEDPIPASDLETTEQTPDHDLQCVHREETPLASAVKGEDSVEDNADGSLPRMPGSFDVKGLKEDANEYAQLKESLSKNETQESLVLSSPKFTPPMAQQDFKSILDPGSKKGSVVSLLETKSNKSTASLRVDDKNVKADINTKLDSPSLVLVTGEERIVDNTAESSQPTKVVGPEIENKNIQLDSSNLDLPNLSQASVISSSSNINTNNNADTSTASDSTAIIKPKSKEDRSANSSSIAQKGPPLGFSMSSTAANSPKLVPTSSPGKSTVTTQSLKGTPVFASNAKVSPALSSSQKFTTTPITASTRENFLIGVHNPSKGNQSNASINGKKRKSGNRVRGVLNQMFGKSKILSATPTSEVSSINMKISTPFNAKHVAHVGVDDDGSYTGLPMEWERLLSASGISKTEQQQHPQAVMDIVAFYQDSNENPDDAALRKFTYDQPDFQSTSSSPNTPTTPQTESFQFDEENGNSTWTQTPTQHYQGKPQSPSPSQARSPFTGSGNENLFIPSRPAPKPPSQTSTPLHGTSQNPDQITDSVSNRNSLTSPSKVHAFGRSISSKSIKNLRASRKYSDAKAAIPIPSAPLPIIQPNGEIQSASLSGTSLGLPKSKSHSYSLNKQVAPTPQKGSTTAPLQQIPKFNDSTSAPCLAQSNSNLTYPKQRSDKFDFKSHRPPPPPPSSQRFPLPPPPPPPPLQQPPVPPPVSKAPSNGSDFDNLAYNSKKLAPQSFQQTDDDLTIPPRVDRTLPSKQVQQQKQEQSLSQSQQQQQPNGERKKVTTQQPVRDAKQAAILQAKKREEKKRKNQQIIAKLKSICSEGDPTKMYTNLTKIGQGASGGVYIGHDINNQSSTVAIKQMNLEQQPKKELIINEILVMKGSRHPNIVNYIDSYLMGGDLWVIMEYMEGGSLTEIVTHSVMTEGQIGAVCRETLKGLQFLHLKGVIHRDIKSDNILLDMGGNIKMTDFGFCAQINEIILKRTTMVGTPYWMAPEVVSRKEYGPKVDIWSLGIMIIEMIEGEPPYLNETPLRALYLIATNGTPKLKNPEALSYDIRHFLSWCLQVDFNKRATAEELLADQFIVDSDDISSLAPMVRIARMKKIDQDDD</sequence>
<proteinExistence type="inferred from homology"/>
<feature type="compositionally biased region" description="Polar residues" evidence="13">
    <location>
        <begin position="460"/>
        <end position="487"/>
    </location>
</feature>
<keyword evidence="5" id="KW-0723">Serine/threonine-protein kinase</keyword>